<dbReference type="EMBL" id="CAJHOF010000004">
    <property type="protein sequence ID" value="CAD7287639.1"/>
    <property type="molecule type" value="Genomic_DNA"/>
</dbReference>
<keyword evidence="3" id="KW-1185">Reference proteome</keyword>
<keyword evidence="1" id="KW-0472">Membrane</keyword>
<dbReference type="RefSeq" id="WP_229932342.1">
    <property type="nucleotide sequence ID" value="NZ_CAJHOF010000004.1"/>
</dbReference>
<reference evidence="2 3" key="1">
    <citation type="submission" date="2020-11" db="EMBL/GenBank/DDBJ databases">
        <authorList>
            <person name="Peeters C."/>
        </authorList>
    </citation>
    <scope>NUCLEOTIDE SEQUENCE [LARGE SCALE GENOMIC DNA]</scope>
    <source>
        <strain evidence="2 3">LMG 7974</strain>
    </source>
</reference>
<name>A0ABM8Q434_9BACT</name>
<evidence type="ECO:0000256" key="1">
    <source>
        <dbReference type="SAM" id="Phobius"/>
    </source>
</evidence>
<keyword evidence="1" id="KW-0812">Transmembrane</keyword>
<evidence type="ECO:0008006" key="4">
    <source>
        <dbReference type="Google" id="ProtNLM"/>
    </source>
</evidence>
<feature type="transmembrane region" description="Helical" evidence="1">
    <location>
        <begin position="52"/>
        <end position="70"/>
    </location>
</feature>
<organism evidence="2 3">
    <name type="scientific">Campylobacter majalis</name>
    <dbReference type="NCBI Taxonomy" id="2790656"/>
    <lineage>
        <taxon>Bacteria</taxon>
        <taxon>Pseudomonadati</taxon>
        <taxon>Campylobacterota</taxon>
        <taxon>Epsilonproteobacteria</taxon>
        <taxon>Campylobacterales</taxon>
        <taxon>Campylobacteraceae</taxon>
        <taxon>Campylobacter</taxon>
    </lineage>
</organism>
<feature type="transmembrane region" description="Helical" evidence="1">
    <location>
        <begin position="76"/>
        <end position="94"/>
    </location>
</feature>
<sequence>MQNFQILREIKKRLFGKHYKALNQENLLNSDNINAKFDSLLKKLYELKRPNYIVIFGLLLGNFGVHRYYNDDKKKALYFLIPSVAVLLLSIFVIPEKIAAGINMWI</sequence>
<gene>
    <name evidence="2" type="ORF">LMG7974_00519</name>
</gene>
<evidence type="ECO:0000313" key="2">
    <source>
        <dbReference type="EMBL" id="CAD7287639.1"/>
    </source>
</evidence>
<keyword evidence="1" id="KW-1133">Transmembrane helix</keyword>
<evidence type="ECO:0000313" key="3">
    <source>
        <dbReference type="Proteomes" id="UP000789803"/>
    </source>
</evidence>
<dbReference type="Proteomes" id="UP000789803">
    <property type="component" value="Unassembled WGS sequence"/>
</dbReference>
<accession>A0ABM8Q434</accession>
<protein>
    <recommendedName>
        <fullName evidence="4">TM2 domain-containing protein</fullName>
    </recommendedName>
</protein>
<comment type="caution">
    <text evidence="2">The sequence shown here is derived from an EMBL/GenBank/DDBJ whole genome shotgun (WGS) entry which is preliminary data.</text>
</comment>
<proteinExistence type="predicted"/>